<keyword evidence="2" id="KW-1185">Reference proteome</keyword>
<dbReference type="AlphaFoldDB" id="A0A165YIH0"/>
<name>A0A165YIH0_9BACI</name>
<evidence type="ECO:0000313" key="2">
    <source>
        <dbReference type="Proteomes" id="UP000076476"/>
    </source>
</evidence>
<dbReference type="Proteomes" id="UP000076476">
    <property type="component" value="Unassembled WGS sequence"/>
</dbReference>
<reference evidence="1 2" key="1">
    <citation type="submission" date="2016-04" db="EMBL/GenBank/DDBJ databases">
        <title>Draft genome sequence of Aeribacillus pallidus 8m3 from petroleum reservoir.</title>
        <authorList>
            <person name="Poltaraus A.B."/>
            <person name="Nazina T.N."/>
            <person name="Tourova T.P."/>
            <person name="Malakho S.M."/>
            <person name="Korshunova A.V."/>
            <person name="Sokolova D.S."/>
        </authorList>
    </citation>
    <scope>NUCLEOTIDE SEQUENCE [LARGE SCALE GENOMIC DNA]</scope>
    <source>
        <strain evidence="1 2">8m3</strain>
    </source>
</reference>
<accession>A0A165YIH0</accession>
<sequence>MKTFFQGLTFPELALAGKEQEKRAAKGHDDERIQETNHQQLKLLHLLVAVRVCRQSFLEQRNFLVYRRLMSGLFLVLL</sequence>
<evidence type="ECO:0000313" key="1">
    <source>
        <dbReference type="EMBL" id="KZN97112.1"/>
    </source>
</evidence>
<protein>
    <submittedName>
        <fullName evidence="1">Uncharacterized protein</fullName>
    </submittedName>
</protein>
<organism evidence="1 2">
    <name type="scientific">Aeribacillus pallidus</name>
    <dbReference type="NCBI Taxonomy" id="33936"/>
    <lineage>
        <taxon>Bacteria</taxon>
        <taxon>Bacillati</taxon>
        <taxon>Bacillota</taxon>
        <taxon>Bacilli</taxon>
        <taxon>Bacillales</taxon>
        <taxon>Bacillaceae</taxon>
        <taxon>Aeribacillus</taxon>
    </lineage>
</organism>
<dbReference type="EMBL" id="LWBR01000013">
    <property type="protein sequence ID" value="KZN97112.1"/>
    <property type="molecule type" value="Genomic_DNA"/>
</dbReference>
<gene>
    <name evidence="1" type="ORF">AZI98_06020</name>
</gene>
<proteinExistence type="predicted"/>
<dbReference type="RefSeq" id="WP_063387367.1">
    <property type="nucleotide sequence ID" value="NZ_LWBR01000013.1"/>
</dbReference>
<comment type="caution">
    <text evidence="1">The sequence shown here is derived from an EMBL/GenBank/DDBJ whole genome shotgun (WGS) entry which is preliminary data.</text>
</comment>